<evidence type="ECO:0000313" key="1">
    <source>
        <dbReference type="EMBL" id="VFV34134.1"/>
    </source>
</evidence>
<protein>
    <submittedName>
        <fullName evidence="1">Uncharacterized protein</fullName>
    </submittedName>
</protein>
<dbReference type="AlphaFoldDB" id="A0A485NPV7"/>
<keyword evidence="2" id="KW-1185">Reference proteome</keyword>
<feature type="non-terminal residue" evidence="1">
    <location>
        <position position="1"/>
    </location>
</feature>
<organism evidence="1 2">
    <name type="scientific">Lynx pardinus</name>
    <name type="common">Iberian lynx</name>
    <name type="synonym">Felis pardina</name>
    <dbReference type="NCBI Taxonomy" id="191816"/>
    <lineage>
        <taxon>Eukaryota</taxon>
        <taxon>Metazoa</taxon>
        <taxon>Chordata</taxon>
        <taxon>Craniata</taxon>
        <taxon>Vertebrata</taxon>
        <taxon>Euteleostomi</taxon>
        <taxon>Mammalia</taxon>
        <taxon>Eutheria</taxon>
        <taxon>Laurasiatheria</taxon>
        <taxon>Carnivora</taxon>
        <taxon>Feliformia</taxon>
        <taxon>Felidae</taxon>
        <taxon>Felinae</taxon>
        <taxon>Lynx</taxon>
    </lineage>
</organism>
<name>A0A485NPV7_LYNPA</name>
<dbReference type="Proteomes" id="UP000386466">
    <property type="component" value="Unassembled WGS sequence"/>
</dbReference>
<evidence type="ECO:0000313" key="2">
    <source>
        <dbReference type="Proteomes" id="UP000386466"/>
    </source>
</evidence>
<proteinExistence type="predicted"/>
<gene>
    <name evidence="1" type="ORF">LYPA_23C008818</name>
</gene>
<reference evidence="1 2" key="1">
    <citation type="submission" date="2019-01" db="EMBL/GenBank/DDBJ databases">
        <authorList>
            <person name="Alioto T."/>
            <person name="Alioto T."/>
        </authorList>
    </citation>
    <scope>NUCLEOTIDE SEQUENCE [LARGE SCALE GENOMIC DNA]</scope>
</reference>
<accession>A0A485NPV7</accession>
<sequence>RGVFASQGSWHFGKNSKPQPTLLWQITAFPFFPSFLSRGICSLHLSFKARFINGNSSFIFFLNALSL</sequence>
<dbReference type="EMBL" id="CAAGRJ010019207">
    <property type="protein sequence ID" value="VFV34134.1"/>
    <property type="molecule type" value="Genomic_DNA"/>
</dbReference>